<gene>
    <name evidence="2" type="ORF">Cme02nite_01970</name>
</gene>
<evidence type="ECO:0000313" key="3">
    <source>
        <dbReference type="Proteomes" id="UP000660339"/>
    </source>
</evidence>
<comment type="caution">
    <text evidence="2">The sequence shown here is derived from an EMBL/GenBank/DDBJ whole genome shotgun (WGS) entry which is preliminary data.</text>
</comment>
<proteinExistence type="predicted"/>
<keyword evidence="1" id="KW-0812">Transmembrane</keyword>
<organism evidence="2 3">
    <name type="scientific">Catellatospora methionotrophica</name>
    <dbReference type="NCBI Taxonomy" id="121620"/>
    <lineage>
        <taxon>Bacteria</taxon>
        <taxon>Bacillati</taxon>
        <taxon>Actinomycetota</taxon>
        <taxon>Actinomycetes</taxon>
        <taxon>Micromonosporales</taxon>
        <taxon>Micromonosporaceae</taxon>
        <taxon>Catellatospora</taxon>
    </lineage>
</organism>
<dbReference type="EMBL" id="BONJ01000001">
    <property type="protein sequence ID" value="GIG11865.1"/>
    <property type="molecule type" value="Genomic_DNA"/>
</dbReference>
<keyword evidence="1" id="KW-1133">Transmembrane helix</keyword>
<reference evidence="2" key="1">
    <citation type="submission" date="2021-01" db="EMBL/GenBank/DDBJ databases">
        <title>Whole genome shotgun sequence of Catellatospora methionotrophica NBRC 14553.</title>
        <authorList>
            <person name="Komaki H."/>
            <person name="Tamura T."/>
        </authorList>
    </citation>
    <scope>NUCLEOTIDE SEQUENCE</scope>
    <source>
        <strain evidence="2">NBRC 14553</strain>
    </source>
</reference>
<keyword evidence="3" id="KW-1185">Reference proteome</keyword>
<sequence length="176" mass="19697">MRAAALVHHVLMRRWRRPYDMEAGLASAVQVLVFTGVGTLFCLIDLLAGAHRFGVYVLVWVLTALAARAALVGVYVSPAAIRIRLFWTTHTVPWAEVMSIDTTPRGYSGHETIRLMRRGWVIIVTPIRRGPPGIWRPIMHATQRGSLTTRVLPPREFEQLVNALTTTWHDAVGAEP</sequence>
<evidence type="ECO:0000256" key="1">
    <source>
        <dbReference type="SAM" id="Phobius"/>
    </source>
</evidence>
<evidence type="ECO:0000313" key="2">
    <source>
        <dbReference type="EMBL" id="GIG11865.1"/>
    </source>
</evidence>
<feature type="transmembrane region" description="Helical" evidence="1">
    <location>
        <begin position="21"/>
        <end position="47"/>
    </location>
</feature>
<dbReference type="AlphaFoldDB" id="A0A8J3LFQ3"/>
<feature type="transmembrane region" description="Helical" evidence="1">
    <location>
        <begin position="53"/>
        <end position="76"/>
    </location>
</feature>
<name>A0A8J3LFQ3_9ACTN</name>
<accession>A0A8J3LFQ3</accession>
<dbReference type="Proteomes" id="UP000660339">
    <property type="component" value="Unassembled WGS sequence"/>
</dbReference>
<keyword evidence="1" id="KW-0472">Membrane</keyword>
<protein>
    <recommendedName>
        <fullName evidence="4">PH domain-containing protein</fullName>
    </recommendedName>
</protein>
<evidence type="ECO:0008006" key="4">
    <source>
        <dbReference type="Google" id="ProtNLM"/>
    </source>
</evidence>